<sequence length="124" mass="14776">MQTVKYNTVLRLAENLTKISEKDFQILEKINKEDAWNNFDDLERLVDDYITGDFKVINMSLEYYVNLKVRKEVDSWLNESEKIEIVNKVLESLDDNINITDFTDYETGKEYTLIYNNFEVETLL</sequence>
<keyword evidence="2" id="KW-1185">Reference proteome</keyword>
<accession>A0A0D3MT46</accession>
<reference evidence="1 2" key="1">
    <citation type="journal article" date="2015" name="Appl. Environ. Microbiol.">
        <title>Lactococcal 949 group phages recognize a carbohydrate receptor on the host cell surface.</title>
        <authorList>
            <person name="Mahony J."/>
            <person name="Randazzo W."/>
            <person name="Neve H."/>
            <person name="Settanni L."/>
            <person name="van Sinderen D."/>
        </authorList>
    </citation>
    <scope>NUCLEOTIDE SEQUENCE [LARGE SCALE GENOMIC DNA]</scope>
    <source>
        <strain evidence="1">WRP3</strain>
    </source>
</reference>
<gene>
    <name evidence="1" type="ORF">WRP3_043</name>
</gene>
<dbReference type="Proteomes" id="UP000032686">
    <property type="component" value="Segment"/>
</dbReference>
<proteinExistence type="predicted"/>
<organism evidence="1 2">
    <name type="scientific">Lactococcus phage WRP3</name>
    <dbReference type="NCBI Taxonomy" id="1560313"/>
    <lineage>
        <taxon>Viruses</taxon>
        <taxon>Duplodnaviria</taxon>
        <taxon>Heunggongvirae</taxon>
        <taxon>Uroviricota</taxon>
        <taxon>Caudoviricetes</taxon>
        <taxon>Audreyjarvisvirus</taxon>
        <taxon>Audreyjarvisvirus WRP3</taxon>
    </lineage>
</organism>
<evidence type="ECO:0000313" key="1">
    <source>
        <dbReference type="EMBL" id="AIX12546.1"/>
    </source>
</evidence>
<name>A0A0D3MT46_9CAUD</name>
<evidence type="ECO:0000313" key="2">
    <source>
        <dbReference type="Proteomes" id="UP000032686"/>
    </source>
</evidence>
<protein>
    <submittedName>
        <fullName evidence="1">Uncharacterized protein</fullName>
    </submittedName>
</protein>
<dbReference type="KEGG" id="vg:24722309"/>
<dbReference type="GeneID" id="24722309"/>
<dbReference type="EMBL" id="KM677185">
    <property type="protein sequence ID" value="AIX12546.1"/>
    <property type="molecule type" value="Genomic_DNA"/>
</dbReference>
<dbReference type="RefSeq" id="YP_009147700.1">
    <property type="nucleotide sequence ID" value="NC_027341.1"/>
</dbReference>